<keyword evidence="6" id="KW-0445">Lipid transport</keyword>
<dbReference type="GO" id="GO:0005789">
    <property type="term" value="C:endoplasmic reticulum membrane"/>
    <property type="evidence" value="ECO:0007669"/>
    <property type="project" value="UniProtKB-SubCell"/>
</dbReference>
<proteinExistence type="predicted"/>
<evidence type="ECO:0000256" key="6">
    <source>
        <dbReference type="ARBA" id="ARBA00023055"/>
    </source>
</evidence>
<gene>
    <name evidence="12" type="ORF">SPI_03523</name>
</gene>
<evidence type="ECO:0000259" key="11">
    <source>
        <dbReference type="PROSITE" id="PS51847"/>
    </source>
</evidence>
<dbReference type="PANTHER" id="PTHR13466:SF19">
    <property type="entry name" value="NUCLEUS-VACUOLE JUNCTION PROTEIN 2"/>
    <property type="match status" value="1"/>
</dbReference>
<keyword evidence="5 10" id="KW-1133">Transmembrane helix</keyword>
<protein>
    <recommendedName>
        <fullName evidence="11">SMP-LTD domain-containing protein</fullName>
    </recommendedName>
</protein>
<feature type="transmembrane region" description="Helical" evidence="10">
    <location>
        <begin position="7"/>
        <end position="30"/>
    </location>
</feature>
<feature type="region of interest" description="Disordered" evidence="9">
    <location>
        <begin position="85"/>
        <end position="110"/>
    </location>
</feature>
<dbReference type="OrthoDB" id="26740at2759"/>
<evidence type="ECO:0000256" key="1">
    <source>
        <dbReference type="ARBA" id="ARBA00004586"/>
    </source>
</evidence>
<dbReference type="GO" id="GO:0008289">
    <property type="term" value="F:lipid binding"/>
    <property type="evidence" value="ECO:0007669"/>
    <property type="project" value="UniProtKB-KW"/>
</dbReference>
<dbReference type="STRING" id="1081102.A0A162MKK5"/>
<reference evidence="12 13" key="1">
    <citation type="journal article" date="2016" name="Genome Biol. Evol.">
        <title>Divergent and convergent evolution of fungal pathogenicity.</title>
        <authorList>
            <person name="Shang Y."/>
            <person name="Xiao G."/>
            <person name="Zheng P."/>
            <person name="Cen K."/>
            <person name="Zhan S."/>
            <person name="Wang C."/>
        </authorList>
    </citation>
    <scope>NUCLEOTIDE SEQUENCE [LARGE SCALE GENOMIC DNA]</scope>
    <source>
        <strain evidence="12 13">RCEF 264</strain>
    </source>
</reference>
<feature type="compositionally biased region" description="Low complexity" evidence="9">
    <location>
        <begin position="607"/>
        <end position="625"/>
    </location>
</feature>
<dbReference type="GO" id="GO:0032865">
    <property type="term" value="C:ERMES complex"/>
    <property type="evidence" value="ECO:0007669"/>
    <property type="project" value="TreeGrafter"/>
</dbReference>
<feature type="compositionally biased region" description="Low complexity" evidence="9">
    <location>
        <begin position="788"/>
        <end position="815"/>
    </location>
</feature>
<dbReference type="Proteomes" id="UP000076874">
    <property type="component" value="Unassembled WGS sequence"/>
</dbReference>
<keyword evidence="7" id="KW-0446">Lipid-binding</keyword>
<feature type="compositionally biased region" description="Basic residues" evidence="9">
    <location>
        <begin position="1206"/>
        <end position="1216"/>
    </location>
</feature>
<feature type="compositionally biased region" description="Basic and acidic residues" evidence="9">
    <location>
        <begin position="1051"/>
        <end position="1062"/>
    </location>
</feature>
<feature type="compositionally biased region" description="Basic and acidic residues" evidence="9">
    <location>
        <begin position="1092"/>
        <end position="1109"/>
    </location>
</feature>
<evidence type="ECO:0000256" key="2">
    <source>
        <dbReference type="ARBA" id="ARBA00022448"/>
    </source>
</evidence>
<feature type="compositionally biased region" description="Polar residues" evidence="9">
    <location>
        <begin position="45"/>
        <end position="55"/>
    </location>
</feature>
<feature type="compositionally biased region" description="Pro residues" evidence="9">
    <location>
        <begin position="938"/>
        <end position="948"/>
    </location>
</feature>
<dbReference type="AlphaFoldDB" id="A0A162MKK5"/>
<feature type="region of interest" description="Disordered" evidence="9">
    <location>
        <begin position="41"/>
        <end position="69"/>
    </location>
</feature>
<feature type="compositionally biased region" description="Gly residues" evidence="9">
    <location>
        <begin position="743"/>
        <end position="754"/>
    </location>
</feature>
<feature type="region of interest" description="Disordered" evidence="9">
    <location>
        <begin position="507"/>
        <end position="533"/>
    </location>
</feature>
<keyword evidence="2" id="KW-0813">Transport</keyword>
<evidence type="ECO:0000256" key="3">
    <source>
        <dbReference type="ARBA" id="ARBA00022692"/>
    </source>
</evidence>
<feature type="compositionally biased region" description="Pro residues" evidence="9">
    <location>
        <begin position="887"/>
        <end position="897"/>
    </location>
</feature>
<accession>A0A162MKK5</accession>
<dbReference type="InterPro" id="IPR031468">
    <property type="entry name" value="SMP_LBD"/>
</dbReference>
<feature type="compositionally biased region" description="Acidic residues" evidence="9">
    <location>
        <begin position="1110"/>
        <end position="1120"/>
    </location>
</feature>
<dbReference type="CDD" id="cd21675">
    <property type="entry name" value="SMP_TEX2"/>
    <property type="match status" value="1"/>
</dbReference>
<evidence type="ECO:0000313" key="12">
    <source>
        <dbReference type="EMBL" id="OAA63360.1"/>
    </source>
</evidence>
<keyword evidence="4" id="KW-0256">Endoplasmic reticulum</keyword>
<organism evidence="12 13">
    <name type="scientific">Niveomyces insectorum RCEF 264</name>
    <dbReference type="NCBI Taxonomy" id="1081102"/>
    <lineage>
        <taxon>Eukaryota</taxon>
        <taxon>Fungi</taxon>
        <taxon>Dikarya</taxon>
        <taxon>Ascomycota</taxon>
        <taxon>Pezizomycotina</taxon>
        <taxon>Sordariomycetes</taxon>
        <taxon>Hypocreomycetidae</taxon>
        <taxon>Hypocreales</taxon>
        <taxon>Cordycipitaceae</taxon>
        <taxon>Niveomyces</taxon>
    </lineage>
</organism>
<feature type="compositionally biased region" description="Basic and acidic residues" evidence="9">
    <location>
        <begin position="951"/>
        <end position="963"/>
    </location>
</feature>
<feature type="compositionally biased region" description="Basic and acidic residues" evidence="9">
    <location>
        <begin position="519"/>
        <end position="533"/>
    </location>
</feature>
<evidence type="ECO:0000256" key="5">
    <source>
        <dbReference type="ARBA" id="ARBA00022989"/>
    </source>
</evidence>
<feature type="compositionally biased region" description="Basic and acidic residues" evidence="9">
    <location>
        <begin position="1009"/>
        <end position="1022"/>
    </location>
</feature>
<comment type="subcellular location">
    <subcellularLocation>
        <location evidence="1">Endoplasmic reticulum membrane</location>
    </subcellularLocation>
</comment>
<feature type="compositionally biased region" description="Polar residues" evidence="9">
    <location>
        <begin position="674"/>
        <end position="688"/>
    </location>
</feature>
<feature type="compositionally biased region" description="Low complexity" evidence="9">
    <location>
        <begin position="718"/>
        <end position="742"/>
    </location>
</feature>
<evidence type="ECO:0000313" key="13">
    <source>
        <dbReference type="Proteomes" id="UP000076874"/>
    </source>
</evidence>
<feature type="compositionally biased region" description="Polar residues" evidence="9">
    <location>
        <begin position="768"/>
        <end position="783"/>
    </location>
</feature>
<dbReference type="PROSITE" id="PS51847">
    <property type="entry name" value="SMP"/>
    <property type="match status" value="1"/>
</dbReference>
<dbReference type="EMBL" id="AZHD01000005">
    <property type="protein sequence ID" value="OAA63360.1"/>
    <property type="molecule type" value="Genomic_DNA"/>
</dbReference>
<keyword evidence="13" id="KW-1185">Reference proteome</keyword>
<dbReference type="Pfam" id="PF15413">
    <property type="entry name" value="PH_11"/>
    <property type="match status" value="1"/>
</dbReference>
<dbReference type="GO" id="GO:0015914">
    <property type="term" value="P:phospholipid transport"/>
    <property type="evidence" value="ECO:0007669"/>
    <property type="project" value="TreeGrafter"/>
</dbReference>
<evidence type="ECO:0000256" key="8">
    <source>
        <dbReference type="ARBA" id="ARBA00023136"/>
    </source>
</evidence>
<feature type="compositionally biased region" description="Basic and acidic residues" evidence="9">
    <location>
        <begin position="1140"/>
        <end position="1164"/>
    </location>
</feature>
<evidence type="ECO:0000256" key="10">
    <source>
        <dbReference type="SAM" id="Phobius"/>
    </source>
</evidence>
<evidence type="ECO:0000256" key="7">
    <source>
        <dbReference type="ARBA" id="ARBA00023121"/>
    </source>
</evidence>
<feature type="region of interest" description="Disordered" evidence="9">
    <location>
        <begin position="594"/>
        <end position="826"/>
    </location>
</feature>
<keyword evidence="3 10" id="KW-0812">Transmembrane</keyword>
<dbReference type="PANTHER" id="PTHR13466">
    <property type="entry name" value="TEX2 PROTEIN-RELATED"/>
    <property type="match status" value="1"/>
</dbReference>
<feature type="domain" description="SMP-LTD" evidence="11">
    <location>
        <begin position="310"/>
        <end position="499"/>
    </location>
</feature>
<evidence type="ECO:0000256" key="9">
    <source>
        <dbReference type="SAM" id="MobiDB-lite"/>
    </source>
</evidence>
<name>A0A162MKK5_9HYPO</name>
<keyword evidence="8 10" id="KW-0472">Membrane</keyword>
<sequence>MAGFTTFLAVYLFGGLTFLPLLVVLAVYVWTRPAPSVLPAAATAGRSTHASTGKTSSRDPQADYSDDGLVAPGDDIATLETVREQHARDRANGGGRTTASIRHSHHPYRHDPADDFATAGYFAVYRTYVAMGVNAKPVEPSSVGPTPVAPPSPSVYQTFFRSMLNKKPGPETVEISNGSSPRPKNARNMFYVVLRHGHLILFDDDQQVDVRHVIKLADHDVDVYSGRDVTPEGELFIKRNAVRLAPKTLERAKAHNAPTPQPWFFYCDNCSDKEDFYFALLRSQERAPRPHHIDVRHLTALMERLHASEEAAETRWLNAVVGRLFLGIYKTPNLLKFVEAKVVTKLSRTPRPSFVSSLVVQRVDIGETTPQITSPRLKSLTAEGECIVEADVRYAGRFEIDIAATMRVSTPIAPQEVKTSLAIVFTRLDGHVLFKIKAPPSNRIWFSFRHMPKIEMEVRPIIMTRQLTWPVFLQMIEGKIKEAISESIVLPFWDDTPFFPTEHKTWRGGVWEEPEKEDEAAAEKQAEQEEERKDGANALHHEGTAIPTGAAGGVALGPDTATTAAASSGASIHNHAADDEDNVSPAVLRLRRLSKSHSAPTPPVPASPSSSSLTNNNNNNNNSAADKMGEKAKALAAKKLGKKQSTGSTGSHGGANVATSTSTSTSPSKRLARATSSLASPSEPTIGTDTVHAEAFKPSSSPPKQHPGGHPSAAMSWLSSGTLRSRKSSVSSADSGGSALANGRGGGATTGGGGGEDHADEVFPGSDSEATPNVAGSSASTKSGHAKTASPARASSSSLLSTGAGTESSLTTTATPDANMPPLQKRGTVLAAAMTGAAASAKRWGMNALQQRRAAAAERKLRAGAFNHQTSSGELLDLSKPMGGGRPLPPPGEPLPLPSELAATKSGSAAGFGLSMKQPPTVPHHDNNNGRTHAPNQEQPPPPQPPRPRPQHRDERMRQKGDTSSDEYVSRRRRRAAEPSARVPVPGPPQPDMLVVEAPVDSESEDSGDDTHVDVERQHETYSDANDVHPTNDASHAIQDTDGALAWTPPDDDRGHSFEKASLEPAGSGGEPLPPGDGQSFQEPLDGAAGVVRDESGGQEHEVTPAREDADADADAEADDAQWGTLAESVISAFLEEDGENHQDGQHGENDQFRSQDDQIRRDEHDEDGGPDEQKGAVLASADHSVQGEAQWEAPTTATGAQATHVPRRKPVPLPV</sequence>
<dbReference type="GO" id="GO:1990456">
    <property type="term" value="P:mitochondrion-endoplasmic reticulum membrane tethering"/>
    <property type="evidence" value="ECO:0007669"/>
    <property type="project" value="TreeGrafter"/>
</dbReference>
<feature type="region of interest" description="Disordered" evidence="9">
    <location>
        <begin position="850"/>
        <end position="1216"/>
    </location>
</feature>
<comment type="caution">
    <text evidence="12">The sequence shown here is derived from an EMBL/GenBank/DDBJ whole genome shotgun (WGS) entry which is preliminary data.</text>
</comment>
<evidence type="ECO:0000256" key="4">
    <source>
        <dbReference type="ARBA" id="ARBA00022824"/>
    </source>
</evidence>